<dbReference type="Proteomes" id="UP001160499">
    <property type="component" value="Unassembled WGS sequence"/>
</dbReference>
<name>A0ABT6LN76_9ACTN</name>
<reference evidence="3 4" key="1">
    <citation type="submission" date="2023-04" db="EMBL/GenBank/DDBJ databases">
        <title>Forest soil microbial communities from Buena Vista Peninsula, Colon Province, Panama.</title>
        <authorList>
            <person name="Bouskill N."/>
        </authorList>
    </citation>
    <scope>NUCLEOTIDE SEQUENCE [LARGE SCALE GENOMIC DNA]</scope>
    <source>
        <strain evidence="3 4">GGS1</strain>
    </source>
</reference>
<feature type="region of interest" description="Disordered" evidence="1">
    <location>
        <begin position="151"/>
        <end position="188"/>
    </location>
</feature>
<protein>
    <submittedName>
        <fullName evidence="3">Uncharacterized protein</fullName>
    </submittedName>
</protein>
<evidence type="ECO:0000313" key="4">
    <source>
        <dbReference type="Proteomes" id="UP001160499"/>
    </source>
</evidence>
<feature type="compositionally biased region" description="Polar residues" evidence="1">
    <location>
        <begin position="1"/>
        <end position="10"/>
    </location>
</feature>
<feature type="region of interest" description="Disordered" evidence="1">
    <location>
        <begin position="229"/>
        <end position="249"/>
    </location>
</feature>
<keyword evidence="2" id="KW-1133">Transmembrane helix</keyword>
<gene>
    <name evidence="3" type="ORF">M2283_004733</name>
</gene>
<accession>A0ABT6LN76</accession>
<feature type="transmembrane region" description="Helical" evidence="2">
    <location>
        <begin position="202"/>
        <end position="224"/>
    </location>
</feature>
<dbReference type="EMBL" id="JARXVH010000007">
    <property type="protein sequence ID" value="MDH6217405.1"/>
    <property type="molecule type" value="Genomic_DNA"/>
</dbReference>
<feature type="compositionally biased region" description="Low complexity" evidence="1">
    <location>
        <begin position="174"/>
        <end position="188"/>
    </location>
</feature>
<proteinExistence type="predicted"/>
<feature type="region of interest" description="Disordered" evidence="1">
    <location>
        <begin position="1"/>
        <end position="24"/>
    </location>
</feature>
<evidence type="ECO:0000256" key="2">
    <source>
        <dbReference type="SAM" id="Phobius"/>
    </source>
</evidence>
<dbReference type="RefSeq" id="WP_280878330.1">
    <property type="nucleotide sequence ID" value="NZ_JARXVH010000007.1"/>
</dbReference>
<feature type="compositionally biased region" description="Gly residues" evidence="1">
    <location>
        <begin position="163"/>
        <end position="173"/>
    </location>
</feature>
<organism evidence="3 4">
    <name type="scientific">Streptomyces pseudovenezuelae</name>
    <dbReference type="NCBI Taxonomy" id="67350"/>
    <lineage>
        <taxon>Bacteria</taxon>
        <taxon>Bacillati</taxon>
        <taxon>Actinomycetota</taxon>
        <taxon>Actinomycetes</taxon>
        <taxon>Kitasatosporales</taxon>
        <taxon>Streptomycetaceae</taxon>
        <taxon>Streptomyces</taxon>
        <taxon>Streptomyces aurantiacus group</taxon>
    </lineage>
</organism>
<keyword evidence="2" id="KW-0812">Transmembrane</keyword>
<keyword evidence="2" id="KW-0472">Membrane</keyword>
<evidence type="ECO:0000256" key="1">
    <source>
        <dbReference type="SAM" id="MobiDB-lite"/>
    </source>
</evidence>
<evidence type="ECO:0000313" key="3">
    <source>
        <dbReference type="EMBL" id="MDH6217405.1"/>
    </source>
</evidence>
<feature type="compositionally biased region" description="Basic and acidic residues" evidence="1">
    <location>
        <begin position="236"/>
        <end position="249"/>
    </location>
</feature>
<sequence length="249" mass="25590">MGASAETGTQIPAGAPTQGRDSPDTAVIVAGGTGRTLALRSGEPAFARLSELLQPTYTGTERVPEEWTEGRYPPVNFTVIWGLSGVGGWPQTSRAPGGDVAVERQDQLFVATDGSPWVRSDLAPDVEDDDIRWHRAPRSVFVRLEQQGVLDGLGDGPRDGVDAAGGAGEGAAGSGSAQTGSTASDRAASADRLGAGGLGRGGIWWTLPGLAVGLTVGGAGALLIRRAAARHGAGPPREEPRHELIDLDM</sequence>
<keyword evidence="4" id="KW-1185">Reference proteome</keyword>
<comment type="caution">
    <text evidence="3">The sequence shown here is derived from an EMBL/GenBank/DDBJ whole genome shotgun (WGS) entry which is preliminary data.</text>
</comment>